<keyword evidence="2" id="KW-0812">Transmembrane</keyword>
<dbReference type="AlphaFoldDB" id="A0A1G2PCA0"/>
<evidence type="ECO:0000313" key="5">
    <source>
        <dbReference type="Proteomes" id="UP000178869"/>
    </source>
</evidence>
<dbReference type="PROSITE" id="PS50164">
    <property type="entry name" value="GIY_YIG"/>
    <property type="match status" value="1"/>
</dbReference>
<feature type="domain" description="GIY-YIG" evidence="3">
    <location>
        <begin position="7"/>
        <end position="82"/>
    </location>
</feature>
<gene>
    <name evidence="4" type="ORF">A2828_01020</name>
</gene>
<dbReference type="Proteomes" id="UP000178869">
    <property type="component" value="Unassembled WGS sequence"/>
</dbReference>
<comment type="similarity">
    <text evidence="1">Belongs to the UPF0213 family.</text>
</comment>
<evidence type="ECO:0000259" key="3">
    <source>
        <dbReference type="PROSITE" id="PS50164"/>
    </source>
</evidence>
<keyword evidence="2" id="KW-1133">Transmembrane helix</keyword>
<feature type="transmembrane region" description="Helical" evidence="2">
    <location>
        <begin position="112"/>
        <end position="133"/>
    </location>
</feature>
<dbReference type="Pfam" id="PF01541">
    <property type="entry name" value="GIY-YIG"/>
    <property type="match status" value="1"/>
</dbReference>
<proteinExistence type="inferred from homology"/>
<protein>
    <recommendedName>
        <fullName evidence="3">GIY-YIG domain-containing protein</fullName>
    </recommendedName>
</protein>
<keyword evidence="2" id="KW-0472">Membrane</keyword>
<evidence type="ECO:0000256" key="1">
    <source>
        <dbReference type="ARBA" id="ARBA00007435"/>
    </source>
</evidence>
<dbReference type="SUPFAM" id="SSF82771">
    <property type="entry name" value="GIY-YIG endonuclease"/>
    <property type="match status" value="1"/>
</dbReference>
<reference evidence="4 5" key="1">
    <citation type="journal article" date="2016" name="Nat. Commun.">
        <title>Thousands of microbial genomes shed light on interconnected biogeochemical processes in an aquifer system.</title>
        <authorList>
            <person name="Anantharaman K."/>
            <person name="Brown C.T."/>
            <person name="Hug L.A."/>
            <person name="Sharon I."/>
            <person name="Castelle C.J."/>
            <person name="Probst A.J."/>
            <person name="Thomas B.C."/>
            <person name="Singh A."/>
            <person name="Wilkins M.J."/>
            <person name="Karaoz U."/>
            <person name="Brodie E.L."/>
            <person name="Williams K.H."/>
            <person name="Hubbard S.S."/>
            <person name="Banfield J.F."/>
        </authorList>
    </citation>
    <scope>NUCLEOTIDE SEQUENCE [LARGE SCALE GENOMIC DNA]</scope>
</reference>
<dbReference type="InterPro" id="IPR035901">
    <property type="entry name" value="GIY-YIG_endonuc_sf"/>
</dbReference>
<dbReference type="InterPro" id="IPR050190">
    <property type="entry name" value="UPF0213_domain"/>
</dbReference>
<dbReference type="PANTHER" id="PTHR34477">
    <property type="entry name" value="UPF0213 PROTEIN YHBQ"/>
    <property type="match status" value="1"/>
</dbReference>
<dbReference type="CDD" id="cd10449">
    <property type="entry name" value="GIY-YIG_SLX1_like"/>
    <property type="match status" value="1"/>
</dbReference>
<evidence type="ECO:0000256" key="2">
    <source>
        <dbReference type="SAM" id="Phobius"/>
    </source>
</evidence>
<accession>A0A1G2PCA0</accession>
<comment type="caution">
    <text evidence="4">The sequence shown here is derived from an EMBL/GenBank/DDBJ whole genome shotgun (WGS) entry which is preliminary data.</text>
</comment>
<dbReference type="SMART" id="SM00465">
    <property type="entry name" value="GIYc"/>
    <property type="match status" value="1"/>
</dbReference>
<evidence type="ECO:0000313" key="4">
    <source>
        <dbReference type="EMBL" id="OHA45977.1"/>
    </source>
</evidence>
<organism evidence="4 5">
    <name type="scientific">Candidatus Terrybacteria bacterium RIFCSPHIGHO2_01_FULL_43_35</name>
    <dbReference type="NCBI Taxonomy" id="1802361"/>
    <lineage>
        <taxon>Bacteria</taxon>
        <taxon>Candidatus Terryibacteriota</taxon>
    </lineage>
</organism>
<dbReference type="Gene3D" id="3.40.1440.10">
    <property type="entry name" value="GIY-YIG endonuclease"/>
    <property type="match status" value="1"/>
</dbReference>
<dbReference type="InterPro" id="IPR000305">
    <property type="entry name" value="GIY-YIG_endonuc"/>
</dbReference>
<name>A0A1G2PCA0_9BACT</name>
<sequence length="240" mass="26564">MTPLETTMYYAYVLQSKKDGKWYTGATSDLRKRLSEHNANLVSSTKGRSPLEIIYFEACLNEHDAFVREKYLKSGMGKRYLKNRLKRFLSLTGRVHSVRGRLPSATATSNGGFVALMTVIVISVILLTVAIGLNQAGFLTRSQILDAEYKERSSALAEACVDTALLRFAEDSGYTGPETINNIGSNTGTCQIRPVKKDFPVSGQTTIETQAFYNEAVTDLSIVIDTVSLTILSWLEVPQF</sequence>
<dbReference type="PANTHER" id="PTHR34477:SF5">
    <property type="entry name" value="BSL5627 PROTEIN"/>
    <property type="match status" value="1"/>
</dbReference>
<dbReference type="EMBL" id="MHSR01000024">
    <property type="protein sequence ID" value="OHA45977.1"/>
    <property type="molecule type" value="Genomic_DNA"/>
</dbReference>